<keyword evidence="1" id="KW-0805">Transcription regulation</keyword>
<evidence type="ECO:0000256" key="3">
    <source>
        <dbReference type="ARBA" id="ARBA00023163"/>
    </source>
</evidence>
<evidence type="ECO:0000256" key="1">
    <source>
        <dbReference type="ARBA" id="ARBA00023015"/>
    </source>
</evidence>
<dbReference type="Gene3D" id="1.10.10.60">
    <property type="entry name" value="Homeodomain-like"/>
    <property type="match status" value="1"/>
</dbReference>
<evidence type="ECO:0000313" key="5">
    <source>
        <dbReference type="EMBL" id="GGC20318.1"/>
    </source>
</evidence>
<accession>A0ABQ1L8J3</accession>
<keyword evidence="6" id="KW-1185">Reference proteome</keyword>
<keyword evidence="3" id="KW-0804">Transcription</keyword>
<name>A0ABQ1L8J3_9SPHI</name>
<keyword evidence="2" id="KW-0238">DNA-binding</keyword>
<proteinExistence type="predicted"/>
<reference evidence="6" key="1">
    <citation type="journal article" date="2019" name="Int. J. Syst. Evol. Microbiol.">
        <title>The Global Catalogue of Microorganisms (GCM) 10K type strain sequencing project: providing services to taxonomists for standard genome sequencing and annotation.</title>
        <authorList>
            <consortium name="The Broad Institute Genomics Platform"/>
            <consortium name="The Broad Institute Genome Sequencing Center for Infectious Disease"/>
            <person name="Wu L."/>
            <person name="Ma J."/>
        </authorList>
    </citation>
    <scope>NUCLEOTIDE SEQUENCE [LARGE SCALE GENOMIC DNA]</scope>
    <source>
        <strain evidence="6">CGMCC 1.15342</strain>
    </source>
</reference>
<dbReference type="SUPFAM" id="SSF46689">
    <property type="entry name" value="Homeodomain-like"/>
    <property type="match status" value="2"/>
</dbReference>
<feature type="domain" description="HTH araC/xylS-type" evidence="4">
    <location>
        <begin position="232"/>
        <end position="329"/>
    </location>
</feature>
<evidence type="ECO:0000259" key="4">
    <source>
        <dbReference type="PROSITE" id="PS01124"/>
    </source>
</evidence>
<dbReference type="PANTHER" id="PTHR47893">
    <property type="entry name" value="REGULATORY PROTEIN PCHR"/>
    <property type="match status" value="1"/>
</dbReference>
<sequence length="336" mass="39216">MRTRSAIKELNKVLYDTIIEYDKSCLKNPVKREDFLVDDNGVLMTLKILSTNGLHISETFFRSNRPLTVEWMTEKPHIRFFLFFSGQSHVYDGAGNENYTNSVGTVQRNFLDTAGGGGTAIIHENVGARFVNIKMTLDFYINLLKDDDWLNQDSFHQYVLSGKPQNRPNEILFMDLKILSITQEILNSDGMDDEYRYHFICLKIREFIFSLHLNAHSRMQSKKVYSPSDNIENVRSYLILNLNNPPNSAELARIFRINEKKLKEDFKRQYGMTIYAYVVQVRMEKAKKLLLEDHNVNEVATLLRYQSVSHFIKVFKSKHGYTPKEFVKHFGCDQLI</sequence>
<dbReference type="Proteomes" id="UP000597338">
    <property type="component" value="Unassembled WGS sequence"/>
</dbReference>
<dbReference type="InterPro" id="IPR018062">
    <property type="entry name" value="HTH_AraC-typ_CS"/>
</dbReference>
<protein>
    <recommendedName>
        <fullName evidence="4">HTH araC/xylS-type domain-containing protein</fullName>
    </recommendedName>
</protein>
<dbReference type="InterPro" id="IPR009057">
    <property type="entry name" value="Homeodomain-like_sf"/>
</dbReference>
<dbReference type="InterPro" id="IPR053142">
    <property type="entry name" value="PchR_regulatory_protein"/>
</dbReference>
<dbReference type="Pfam" id="PF12833">
    <property type="entry name" value="HTH_18"/>
    <property type="match status" value="1"/>
</dbReference>
<dbReference type="InterPro" id="IPR018060">
    <property type="entry name" value="HTH_AraC"/>
</dbReference>
<gene>
    <name evidence="5" type="ORF">GCM10011386_10290</name>
</gene>
<comment type="caution">
    <text evidence="5">The sequence shown here is derived from an EMBL/GenBank/DDBJ whole genome shotgun (WGS) entry which is preliminary data.</text>
</comment>
<dbReference type="PROSITE" id="PS00041">
    <property type="entry name" value="HTH_ARAC_FAMILY_1"/>
    <property type="match status" value="1"/>
</dbReference>
<dbReference type="RefSeq" id="WP_188748156.1">
    <property type="nucleotide sequence ID" value="NZ_BMIK01000002.1"/>
</dbReference>
<dbReference type="SMART" id="SM00342">
    <property type="entry name" value="HTH_ARAC"/>
    <property type="match status" value="1"/>
</dbReference>
<dbReference type="PROSITE" id="PS01124">
    <property type="entry name" value="HTH_ARAC_FAMILY_2"/>
    <property type="match status" value="1"/>
</dbReference>
<dbReference type="PANTHER" id="PTHR47893:SF1">
    <property type="entry name" value="REGULATORY PROTEIN PCHR"/>
    <property type="match status" value="1"/>
</dbReference>
<organism evidence="5 6">
    <name type="scientific">Parapedobacter defluvii</name>
    <dbReference type="NCBI Taxonomy" id="2045106"/>
    <lineage>
        <taxon>Bacteria</taxon>
        <taxon>Pseudomonadati</taxon>
        <taxon>Bacteroidota</taxon>
        <taxon>Sphingobacteriia</taxon>
        <taxon>Sphingobacteriales</taxon>
        <taxon>Sphingobacteriaceae</taxon>
        <taxon>Parapedobacter</taxon>
    </lineage>
</organism>
<dbReference type="EMBL" id="BMIK01000002">
    <property type="protein sequence ID" value="GGC20318.1"/>
    <property type="molecule type" value="Genomic_DNA"/>
</dbReference>
<evidence type="ECO:0000313" key="6">
    <source>
        <dbReference type="Proteomes" id="UP000597338"/>
    </source>
</evidence>
<evidence type="ECO:0000256" key="2">
    <source>
        <dbReference type="ARBA" id="ARBA00023125"/>
    </source>
</evidence>